<dbReference type="HOGENOM" id="CLU_2840888_0_0_0"/>
<reference evidence="1 2" key="1">
    <citation type="journal article" date="2015" name="PeerJ">
        <title>First genomic representation of candidate bacterial phylum KSB3 points to enhanced environmental sensing as a trigger of wastewater bulking.</title>
        <authorList>
            <person name="Sekiguchi Y."/>
            <person name="Ohashi A."/>
            <person name="Parks D.H."/>
            <person name="Yamauchi T."/>
            <person name="Tyson G.W."/>
            <person name="Hugenholtz P."/>
        </authorList>
    </citation>
    <scope>NUCLEOTIDE SEQUENCE [LARGE SCALE GENOMIC DNA]</scope>
</reference>
<accession>A0A0S6VQS7</accession>
<dbReference type="STRING" id="1499966.U14_00680"/>
<sequence>MFNTLKIYDELSQSMNQRSARQLVNVMSSMYEELRNSVTKEEFADLKGVVHELAEAQKRTENVIC</sequence>
<evidence type="ECO:0000313" key="1">
    <source>
        <dbReference type="EMBL" id="GAK49458.1"/>
    </source>
</evidence>
<protein>
    <submittedName>
        <fullName evidence="1">Uncharacterized protein</fullName>
    </submittedName>
</protein>
<organism evidence="1 2">
    <name type="scientific">Candidatus Moduliflexus flocculans</name>
    <dbReference type="NCBI Taxonomy" id="1499966"/>
    <lineage>
        <taxon>Bacteria</taxon>
        <taxon>Candidatus Moduliflexota</taxon>
        <taxon>Candidatus Moduliflexia</taxon>
        <taxon>Candidatus Moduliflexales</taxon>
        <taxon>Candidatus Moduliflexaceae</taxon>
    </lineage>
</organism>
<evidence type="ECO:0000313" key="2">
    <source>
        <dbReference type="Proteomes" id="UP000030700"/>
    </source>
</evidence>
<dbReference type="AlphaFoldDB" id="A0A0S6VQS7"/>
<name>A0A0S6VQS7_9BACT</name>
<gene>
    <name evidence="1" type="ORF">U14_00680</name>
</gene>
<keyword evidence="2" id="KW-1185">Reference proteome</keyword>
<dbReference type="Proteomes" id="UP000030700">
    <property type="component" value="Unassembled WGS sequence"/>
</dbReference>
<proteinExistence type="predicted"/>
<dbReference type="EMBL" id="DF820455">
    <property type="protein sequence ID" value="GAK49458.1"/>
    <property type="molecule type" value="Genomic_DNA"/>
</dbReference>